<dbReference type="AlphaFoldDB" id="R7SGJ5"/>
<evidence type="ECO:0000313" key="2">
    <source>
        <dbReference type="Proteomes" id="UP000053319"/>
    </source>
</evidence>
<accession>R7SGJ5</accession>
<name>R7SGJ5_DICSQ</name>
<organism evidence="1 2">
    <name type="scientific">Dichomitus squalens (strain LYAD-421)</name>
    <name type="common">Western red white-rot fungus</name>
    <dbReference type="NCBI Taxonomy" id="732165"/>
    <lineage>
        <taxon>Eukaryota</taxon>
        <taxon>Fungi</taxon>
        <taxon>Dikarya</taxon>
        <taxon>Basidiomycota</taxon>
        <taxon>Agaricomycotina</taxon>
        <taxon>Agaricomycetes</taxon>
        <taxon>Polyporales</taxon>
        <taxon>Polyporaceae</taxon>
        <taxon>Dichomitus</taxon>
    </lineage>
</organism>
<dbReference type="GeneID" id="18840390"/>
<reference evidence="1 2" key="1">
    <citation type="journal article" date="2012" name="Science">
        <title>The Paleozoic origin of enzymatic lignin decomposition reconstructed from 31 fungal genomes.</title>
        <authorList>
            <person name="Floudas D."/>
            <person name="Binder M."/>
            <person name="Riley R."/>
            <person name="Barry K."/>
            <person name="Blanchette R.A."/>
            <person name="Henrissat B."/>
            <person name="Martinez A.T."/>
            <person name="Otillar R."/>
            <person name="Spatafora J.W."/>
            <person name="Yadav J.S."/>
            <person name="Aerts A."/>
            <person name="Benoit I."/>
            <person name="Boyd A."/>
            <person name="Carlson A."/>
            <person name="Copeland A."/>
            <person name="Coutinho P.M."/>
            <person name="de Vries R.P."/>
            <person name="Ferreira P."/>
            <person name="Findley K."/>
            <person name="Foster B."/>
            <person name="Gaskell J."/>
            <person name="Glotzer D."/>
            <person name="Gorecki P."/>
            <person name="Heitman J."/>
            <person name="Hesse C."/>
            <person name="Hori C."/>
            <person name="Igarashi K."/>
            <person name="Jurgens J.A."/>
            <person name="Kallen N."/>
            <person name="Kersten P."/>
            <person name="Kohler A."/>
            <person name="Kuees U."/>
            <person name="Kumar T.K.A."/>
            <person name="Kuo A."/>
            <person name="LaButti K."/>
            <person name="Larrondo L.F."/>
            <person name="Lindquist E."/>
            <person name="Ling A."/>
            <person name="Lombard V."/>
            <person name="Lucas S."/>
            <person name="Lundell T."/>
            <person name="Martin R."/>
            <person name="McLaughlin D.J."/>
            <person name="Morgenstern I."/>
            <person name="Morin E."/>
            <person name="Murat C."/>
            <person name="Nagy L.G."/>
            <person name="Nolan M."/>
            <person name="Ohm R.A."/>
            <person name="Patyshakuliyeva A."/>
            <person name="Rokas A."/>
            <person name="Ruiz-Duenas F.J."/>
            <person name="Sabat G."/>
            <person name="Salamov A."/>
            <person name="Samejima M."/>
            <person name="Schmutz J."/>
            <person name="Slot J.C."/>
            <person name="St John F."/>
            <person name="Stenlid J."/>
            <person name="Sun H."/>
            <person name="Sun S."/>
            <person name="Syed K."/>
            <person name="Tsang A."/>
            <person name="Wiebenga A."/>
            <person name="Young D."/>
            <person name="Pisabarro A."/>
            <person name="Eastwood D.C."/>
            <person name="Martin F."/>
            <person name="Cullen D."/>
            <person name="Grigoriev I.V."/>
            <person name="Hibbett D.S."/>
        </authorList>
    </citation>
    <scope>NUCLEOTIDE SEQUENCE [LARGE SCALE GENOMIC DNA]</scope>
    <source>
        <strain evidence="1 2">LYAD-421 SS1</strain>
    </source>
</reference>
<sequence>MRIKRTQTGYHDEDGDEEIEDTFKSTIDRCPSIGLTVNPFAVVTCGSAVRVKVNVSMRVNAIDRP</sequence>
<dbReference type="RefSeq" id="XP_007372000.1">
    <property type="nucleotide sequence ID" value="XM_007371938.1"/>
</dbReference>
<gene>
    <name evidence="1" type="ORF">DICSQDRAFT_176185</name>
</gene>
<proteinExistence type="predicted"/>
<protein>
    <submittedName>
        <fullName evidence="1">Uncharacterized protein</fullName>
    </submittedName>
</protein>
<dbReference type="Proteomes" id="UP000053319">
    <property type="component" value="Unassembled WGS sequence"/>
</dbReference>
<dbReference type="EMBL" id="JH719894">
    <property type="protein sequence ID" value="EJF55261.1"/>
    <property type="molecule type" value="Genomic_DNA"/>
</dbReference>
<dbReference type="HOGENOM" id="CLU_2849654_0_0_1"/>
<evidence type="ECO:0000313" key="1">
    <source>
        <dbReference type="EMBL" id="EJF55261.1"/>
    </source>
</evidence>
<dbReference type="KEGG" id="dsq:DICSQDRAFT_176185"/>